<organism evidence="1">
    <name type="scientific">Pseudomonas aeruginosa</name>
    <dbReference type="NCBI Taxonomy" id="287"/>
    <lineage>
        <taxon>Bacteria</taxon>
        <taxon>Pseudomonadati</taxon>
        <taxon>Pseudomonadota</taxon>
        <taxon>Gammaproteobacteria</taxon>
        <taxon>Pseudomonadales</taxon>
        <taxon>Pseudomonadaceae</taxon>
        <taxon>Pseudomonas</taxon>
    </lineage>
</organism>
<geneLocation type="plasmid" evidence="1">
    <name>p727-IMP</name>
</geneLocation>
<dbReference type="EMBL" id="MF344568">
    <property type="protein sequence ID" value="AVE20680.1"/>
    <property type="molecule type" value="Genomic_DNA"/>
</dbReference>
<sequence length="108" mass="11727">MEKAKVTGVDQILPSTPGVLLPLFSVTRFTANILPLNERVSSRCKACTLPHLPSRVALAIRTWSRFTCDSIWFQCWGQADMKFEGAPVLAVACALGASTAICFPPCND</sequence>
<dbReference type="AlphaFoldDB" id="A0A2L1KEC1"/>
<protein>
    <submittedName>
        <fullName evidence="1">Uncharacterized protein</fullName>
    </submittedName>
</protein>
<reference evidence="1" key="1">
    <citation type="submission" date="2017-06" db="EMBL/GenBank/DDBJ databases">
        <title>Complete sequence of p727-IMP from clinical Pseudomonas aeruginosa.</title>
        <authorList>
            <person name="Yuan M."/>
            <person name="Feng J.2nd."/>
            <person name="Zhan Z.3rd."/>
            <person name="Jiang X.4th."/>
            <person name="Zhang D.5th."/>
            <person name="Chen X.6th."/>
            <person name="Zhao X."/>
            <person name="Che J."/>
            <person name="Lu J."/>
            <person name="Xu J."/>
            <person name="Li J."/>
            <person name="Zhou D."/>
        </authorList>
    </citation>
    <scope>NUCLEOTIDE SEQUENCE</scope>
    <source>
        <plasmid evidence="1">p727-IMP</plasmid>
    </source>
</reference>
<accession>A0A2L1KEC1</accession>
<evidence type="ECO:0000313" key="1">
    <source>
        <dbReference type="EMBL" id="AVE20680.1"/>
    </source>
</evidence>
<keyword evidence="1" id="KW-0614">Plasmid</keyword>
<proteinExistence type="predicted"/>
<name>A0A2L1KEC1_PSEAI</name>